<reference evidence="2 3" key="1">
    <citation type="journal article" date="2017" name="Mol. Plant">
        <title>The Genome of Medicinal Plant Macleaya cordata Provides New Insights into Benzylisoquinoline Alkaloids Metabolism.</title>
        <authorList>
            <person name="Liu X."/>
            <person name="Liu Y."/>
            <person name="Huang P."/>
            <person name="Ma Y."/>
            <person name="Qing Z."/>
            <person name="Tang Q."/>
            <person name="Cao H."/>
            <person name="Cheng P."/>
            <person name="Zheng Y."/>
            <person name="Yuan Z."/>
            <person name="Zhou Y."/>
            <person name="Liu J."/>
            <person name="Tang Z."/>
            <person name="Zhuo Y."/>
            <person name="Zhang Y."/>
            <person name="Yu L."/>
            <person name="Huang J."/>
            <person name="Yang P."/>
            <person name="Peng Q."/>
            <person name="Zhang J."/>
            <person name="Jiang W."/>
            <person name="Zhang Z."/>
            <person name="Lin K."/>
            <person name="Ro D.K."/>
            <person name="Chen X."/>
            <person name="Xiong X."/>
            <person name="Shang Y."/>
            <person name="Huang S."/>
            <person name="Zeng J."/>
        </authorList>
    </citation>
    <scope>NUCLEOTIDE SEQUENCE [LARGE SCALE GENOMIC DNA]</scope>
    <source>
        <strain evidence="3">cv. BLH2017</strain>
        <tissue evidence="2">Root</tissue>
    </source>
</reference>
<evidence type="ECO:0000313" key="3">
    <source>
        <dbReference type="Proteomes" id="UP000195402"/>
    </source>
</evidence>
<organism evidence="2 3">
    <name type="scientific">Macleaya cordata</name>
    <name type="common">Five-seeded plume-poppy</name>
    <name type="synonym">Bocconia cordata</name>
    <dbReference type="NCBI Taxonomy" id="56857"/>
    <lineage>
        <taxon>Eukaryota</taxon>
        <taxon>Viridiplantae</taxon>
        <taxon>Streptophyta</taxon>
        <taxon>Embryophyta</taxon>
        <taxon>Tracheophyta</taxon>
        <taxon>Spermatophyta</taxon>
        <taxon>Magnoliopsida</taxon>
        <taxon>Ranunculales</taxon>
        <taxon>Papaveraceae</taxon>
        <taxon>Papaveroideae</taxon>
        <taxon>Macleaya</taxon>
    </lineage>
</organism>
<comment type="caution">
    <text evidence="2">The sequence shown here is derived from an EMBL/GenBank/DDBJ whole genome shotgun (WGS) entry which is preliminary data.</text>
</comment>
<feature type="compositionally biased region" description="Polar residues" evidence="1">
    <location>
        <begin position="19"/>
        <end position="50"/>
    </location>
</feature>
<dbReference type="Proteomes" id="UP000195402">
    <property type="component" value="Unassembled WGS sequence"/>
</dbReference>
<feature type="compositionally biased region" description="Low complexity" evidence="1">
    <location>
        <begin position="7"/>
        <end position="18"/>
    </location>
</feature>
<accession>A0A200RAN9</accession>
<protein>
    <submittedName>
        <fullName evidence="2">Uncharacterized protein</fullName>
    </submittedName>
</protein>
<proteinExistence type="predicted"/>
<dbReference type="PANTHER" id="PTHR33132:SF92">
    <property type="entry name" value="SERINE-RICH PROTEIN"/>
    <property type="match status" value="1"/>
</dbReference>
<dbReference type="AlphaFoldDB" id="A0A200RAN9"/>
<sequence length="99" mass="10495">MDGKNGVVPQIVVPTVNVEQSPTGTSPRVQSPSARKLQRQSSSAKSNCLCSPTTHVGSFRCRLHRNPDLSRSGNSIGSKLAELDADNKSAPISDSLHAQ</sequence>
<dbReference type="InParanoid" id="A0A200RAN9"/>
<evidence type="ECO:0000256" key="1">
    <source>
        <dbReference type="SAM" id="MobiDB-lite"/>
    </source>
</evidence>
<feature type="compositionally biased region" description="Polar residues" evidence="1">
    <location>
        <begin position="90"/>
        <end position="99"/>
    </location>
</feature>
<feature type="region of interest" description="Disordered" evidence="1">
    <location>
        <begin position="1"/>
        <end position="50"/>
    </location>
</feature>
<name>A0A200RAN9_MACCD</name>
<dbReference type="OrthoDB" id="1932391at2759"/>
<evidence type="ECO:0000313" key="2">
    <source>
        <dbReference type="EMBL" id="OVA19743.1"/>
    </source>
</evidence>
<keyword evidence="3" id="KW-1185">Reference proteome</keyword>
<dbReference type="EMBL" id="MVGT01000180">
    <property type="protein sequence ID" value="OVA19743.1"/>
    <property type="molecule type" value="Genomic_DNA"/>
</dbReference>
<feature type="region of interest" description="Disordered" evidence="1">
    <location>
        <begin position="64"/>
        <end position="99"/>
    </location>
</feature>
<dbReference type="PANTHER" id="PTHR33132">
    <property type="entry name" value="OSJNBB0118P14.9 PROTEIN"/>
    <property type="match status" value="1"/>
</dbReference>
<gene>
    <name evidence="2" type="ORF">BVC80_9059g67</name>
</gene>